<evidence type="ECO:0000259" key="10">
    <source>
        <dbReference type="PROSITE" id="PS50893"/>
    </source>
</evidence>
<dbReference type="PROSITE" id="PS50893">
    <property type="entry name" value="ABC_TRANSPORTER_2"/>
    <property type="match status" value="1"/>
</dbReference>
<dbReference type="FunFam" id="3.40.50.300:FF:000221">
    <property type="entry name" value="Multidrug ABC transporter ATP-binding protein"/>
    <property type="match status" value="1"/>
</dbReference>
<reference evidence="13" key="1">
    <citation type="submission" date="2016-01" db="EMBL/GenBank/DDBJ databases">
        <authorList>
            <person name="Mitreva M."/>
            <person name="Pepin K.H."/>
            <person name="Mihindukulasuriya K.A."/>
            <person name="Fulton R."/>
            <person name="Fronick C."/>
            <person name="O'Laughlin M."/>
            <person name="Miner T."/>
            <person name="Herter B."/>
            <person name="Rosa B.A."/>
            <person name="Cordes M."/>
            <person name="Tomlinson C."/>
            <person name="Wollam A."/>
            <person name="Palsikar V.B."/>
            <person name="Mardis E.R."/>
            <person name="Wilson R.K."/>
        </authorList>
    </citation>
    <scope>NUCLEOTIDE SEQUENCE [LARGE SCALE GENOMIC DNA]</scope>
    <source>
        <strain evidence="13">KA00274</strain>
    </source>
</reference>
<keyword evidence="5" id="KW-0547">Nucleotide-binding</keyword>
<proteinExistence type="predicted"/>
<keyword evidence="6 12" id="KW-0067">ATP-binding</keyword>
<dbReference type="STRING" id="1497955.HMPREF1872_00956"/>
<dbReference type="AlphaFoldDB" id="A0A133YAB2"/>
<dbReference type="PROSITE" id="PS50929">
    <property type="entry name" value="ABC_TM1F"/>
    <property type="match status" value="1"/>
</dbReference>
<dbReference type="Pfam" id="PF00005">
    <property type="entry name" value="ABC_tran"/>
    <property type="match status" value="1"/>
</dbReference>
<dbReference type="CDD" id="cd18548">
    <property type="entry name" value="ABC_6TM_Tm287_like"/>
    <property type="match status" value="1"/>
</dbReference>
<dbReference type="InterPro" id="IPR003439">
    <property type="entry name" value="ABC_transporter-like_ATP-bd"/>
</dbReference>
<dbReference type="InterPro" id="IPR036640">
    <property type="entry name" value="ABC1_TM_sf"/>
</dbReference>
<dbReference type="SMART" id="SM00382">
    <property type="entry name" value="AAA"/>
    <property type="match status" value="1"/>
</dbReference>
<feature type="transmembrane region" description="Helical" evidence="9">
    <location>
        <begin position="62"/>
        <end position="83"/>
    </location>
</feature>
<dbReference type="SUPFAM" id="SSF52540">
    <property type="entry name" value="P-loop containing nucleoside triphosphate hydrolases"/>
    <property type="match status" value="1"/>
</dbReference>
<dbReference type="InterPro" id="IPR003593">
    <property type="entry name" value="AAA+_ATPase"/>
</dbReference>
<evidence type="ECO:0000256" key="6">
    <source>
        <dbReference type="ARBA" id="ARBA00022840"/>
    </source>
</evidence>
<gene>
    <name evidence="12" type="ORF">HMPREF1872_00956</name>
</gene>
<dbReference type="PANTHER" id="PTHR43394">
    <property type="entry name" value="ATP-DEPENDENT PERMEASE MDL1, MITOCHONDRIAL"/>
    <property type="match status" value="1"/>
</dbReference>
<keyword evidence="8 9" id="KW-0472">Membrane</keyword>
<dbReference type="InterPro" id="IPR039421">
    <property type="entry name" value="Type_1_exporter"/>
</dbReference>
<comment type="subcellular location">
    <subcellularLocation>
        <location evidence="1">Cell membrane</location>
        <topology evidence="1">Multi-pass membrane protein</topology>
    </subcellularLocation>
</comment>
<keyword evidence="4 9" id="KW-0812">Transmembrane</keyword>
<protein>
    <submittedName>
        <fullName evidence="12">ABC transporter, ATP-binding protein</fullName>
    </submittedName>
</protein>
<keyword evidence="7 9" id="KW-1133">Transmembrane helix</keyword>
<evidence type="ECO:0000313" key="13">
    <source>
        <dbReference type="Proteomes" id="UP000070080"/>
    </source>
</evidence>
<dbReference type="GO" id="GO:0016887">
    <property type="term" value="F:ATP hydrolysis activity"/>
    <property type="evidence" value="ECO:0007669"/>
    <property type="project" value="InterPro"/>
</dbReference>
<dbReference type="InterPro" id="IPR017871">
    <property type="entry name" value="ABC_transporter-like_CS"/>
</dbReference>
<feature type="domain" description="ABC transmembrane type-1" evidence="11">
    <location>
        <begin position="27"/>
        <end position="303"/>
    </location>
</feature>
<dbReference type="Proteomes" id="UP000070080">
    <property type="component" value="Unassembled WGS sequence"/>
</dbReference>
<evidence type="ECO:0000259" key="11">
    <source>
        <dbReference type="PROSITE" id="PS50929"/>
    </source>
</evidence>
<dbReference type="EMBL" id="LSCV01000031">
    <property type="protein sequence ID" value="KXB40146.1"/>
    <property type="molecule type" value="Genomic_DNA"/>
</dbReference>
<dbReference type="InterPro" id="IPR027417">
    <property type="entry name" value="P-loop_NTPase"/>
</dbReference>
<dbReference type="PANTHER" id="PTHR43394:SF1">
    <property type="entry name" value="ATP-BINDING CASSETTE SUB-FAMILY B MEMBER 10, MITOCHONDRIAL"/>
    <property type="match status" value="1"/>
</dbReference>
<dbReference type="Pfam" id="PF00664">
    <property type="entry name" value="ABC_membrane"/>
    <property type="match status" value="1"/>
</dbReference>
<dbReference type="OrthoDB" id="9762778at2"/>
<feature type="domain" description="ABC transporter" evidence="10">
    <location>
        <begin position="341"/>
        <end position="577"/>
    </location>
</feature>
<keyword evidence="2" id="KW-0813">Transport</keyword>
<evidence type="ECO:0000256" key="1">
    <source>
        <dbReference type="ARBA" id="ARBA00004651"/>
    </source>
</evidence>
<keyword evidence="3" id="KW-1003">Cell membrane</keyword>
<evidence type="ECO:0000256" key="9">
    <source>
        <dbReference type="SAM" id="Phobius"/>
    </source>
</evidence>
<evidence type="ECO:0000256" key="2">
    <source>
        <dbReference type="ARBA" id="ARBA00022448"/>
    </source>
</evidence>
<dbReference type="SUPFAM" id="SSF90123">
    <property type="entry name" value="ABC transporter transmembrane region"/>
    <property type="match status" value="1"/>
</dbReference>
<dbReference type="InterPro" id="IPR011527">
    <property type="entry name" value="ABC1_TM_dom"/>
</dbReference>
<feature type="transmembrane region" description="Helical" evidence="9">
    <location>
        <begin position="167"/>
        <end position="185"/>
    </location>
</feature>
<evidence type="ECO:0000256" key="5">
    <source>
        <dbReference type="ARBA" id="ARBA00022741"/>
    </source>
</evidence>
<evidence type="ECO:0000256" key="8">
    <source>
        <dbReference type="ARBA" id="ARBA00023136"/>
    </source>
</evidence>
<accession>A0A133YAB2</accession>
<feature type="transmembrane region" description="Helical" evidence="9">
    <location>
        <begin position="248"/>
        <end position="267"/>
    </location>
</feature>
<feature type="transmembrane region" description="Helical" evidence="9">
    <location>
        <begin position="143"/>
        <end position="161"/>
    </location>
</feature>
<evidence type="ECO:0000256" key="3">
    <source>
        <dbReference type="ARBA" id="ARBA00022475"/>
    </source>
</evidence>
<dbReference type="Gene3D" id="1.20.1560.10">
    <property type="entry name" value="ABC transporter type 1, transmembrane domain"/>
    <property type="match status" value="1"/>
</dbReference>
<dbReference type="PROSITE" id="PS00211">
    <property type="entry name" value="ABC_TRANSPORTER_1"/>
    <property type="match status" value="1"/>
</dbReference>
<dbReference type="GO" id="GO:0005886">
    <property type="term" value="C:plasma membrane"/>
    <property type="evidence" value="ECO:0007669"/>
    <property type="project" value="UniProtKB-SubCell"/>
</dbReference>
<feature type="transmembrane region" description="Helical" evidence="9">
    <location>
        <begin position="21"/>
        <end position="42"/>
    </location>
</feature>
<dbReference type="GO" id="GO:0015421">
    <property type="term" value="F:ABC-type oligopeptide transporter activity"/>
    <property type="evidence" value="ECO:0007669"/>
    <property type="project" value="TreeGrafter"/>
</dbReference>
<evidence type="ECO:0000313" key="12">
    <source>
        <dbReference type="EMBL" id="KXB40146.1"/>
    </source>
</evidence>
<organism evidence="12 13">
    <name type="scientific">Amygdalobacter nucleatus</name>
    <dbReference type="NCBI Taxonomy" id="3029274"/>
    <lineage>
        <taxon>Bacteria</taxon>
        <taxon>Bacillati</taxon>
        <taxon>Bacillota</taxon>
        <taxon>Clostridia</taxon>
        <taxon>Eubacteriales</taxon>
        <taxon>Oscillospiraceae</taxon>
        <taxon>Amygdalobacter</taxon>
    </lineage>
</organism>
<comment type="caution">
    <text evidence="12">The sequence shown here is derived from an EMBL/GenBank/DDBJ whole genome shotgun (WGS) entry which is preliminary data.</text>
</comment>
<keyword evidence="13" id="KW-1185">Reference proteome</keyword>
<name>A0A133YAB2_9FIRM</name>
<dbReference type="GO" id="GO:0005524">
    <property type="term" value="F:ATP binding"/>
    <property type="evidence" value="ECO:0007669"/>
    <property type="project" value="UniProtKB-KW"/>
</dbReference>
<evidence type="ECO:0000256" key="7">
    <source>
        <dbReference type="ARBA" id="ARBA00022989"/>
    </source>
</evidence>
<evidence type="ECO:0000256" key="4">
    <source>
        <dbReference type="ARBA" id="ARBA00022692"/>
    </source>
</evidence>
<dbReference type="Gene3D" id="3.40.50.300">
    <property type="entry name" value="P-loop containing nucleotide triphosphate hydrolases"/>
    <property type="match status" value="1"/>
</dbReference>
<feature type="transmembrane region" description="Helical" evidence="9">
    <location>
        <begin position="287"/>
        <end position="307"/>
    </location>
</feature>
<sequence length="589" mass="65967">MDVEKINLANHKKLLNYLGKGKLAACLAPLCGYAELLFAILIPRQMAKIIDQGVLLADSKAIMQQGLYLLAMSFASLFFGLLASLTSAYSGSQLTANLRTALFKQILNFSFPNYDKFSSASLVTRLTNDLSVIQFSFITNLRLLTKMPFMLILALLMTYNINRQIALTYFTLLPLMICILIFIEVKAYPLFSRLFVAMDDLNNNVKENVTGIRVVKAFVREDTEYDKFASTVENLYQINYRAEKLVNYWNPLVLSIIYAAVLLVIYLGGRSLVFGSMQIGELTSIMIYTMQVVWSFFSFAFIFMVNLHSEAARTRTMEVLDTQISLLSPKDGLKAVKDASVEFKQVAFSYDEEQAKLVLKDVNFKLASGQSMGIIGATGSGKSSLVQLLPRLYDVCEGQVLVGGHDARDYDLSCLRQAISIVLQRNILFKGTISENLRFAKANASVEELREVCKIACADEFIKDLDKQYDYELLKGASNLSGGQKQRLCIARALLKEPKLLILDDSLSAVDGKTASKIQFNLRKLRAYMSTIVISERIKPLLDCDYVLILQAGRVNAFDTPTNLLKSNQIFQDLYELETVNKEDANGQA</sequence>